<gene>
    <name evidence="2" type="ORF">KP79_PYT03519</name>
</gene>
<dbReference type="STRING" id="6573.A0A210QG56"/>
<dbReference type="OrthoDB" id="266334at2759"/>
<evidence type="ECO:0000313" key="2">
    <source>
        <dbReference type="EMBL" id="OWF47722.1"/>
    </source>
</evidence>
<comment type="caution">
    <text evidence="2">The sequence shown here is derived from an EMBL/GenBank/DDBJ whole genome shotgun (WGS) entry which is preliminary data.</text>
</comment>
<accession>A0A210QG56</accession>
<evidence type="ECO:0000313" key="3">
    <source>
        <dbReference type="Proteomes" id="UP000242188"/>
    </source>
</evidence>
<dbReference type="EMBL" id="NEDP02003812">
    <property type="protein sequence ID" value="OWF47722.1"/>
    <property type="molecule type" value="Genomic_DNA"/>
</dbReference>
<name>A0A210QG56_MIZYE</name>
<feature type="compositionally biased region" description="Low complexity" evidence="1">
    <location>
        <begin position="391"/>
        <end position="405"/>
    </location>
</feature>
<feature type="region of interest" description="Disordered" evidence="1">
    <location>
        <begin position="57"/>
        <end position="100"/>
    </location>
</feature>
<feature type="compositionally biased region" description="Polar residues" evidence="1">
    <location>
        <begin position="78"/>
        <end position="89"/>
    </location>
</feature>
<reference evidence="2 3" key="1">
    <citation type="journal article" date="2017" name="Nat. Ecol. Evol.">
        <title>Scallop genome provides insights into evolution of bilaterian karyotype and development.</title>
        <authorList>
            <person name="Wang S."/>
            <person name="Zhang J."/>
            <person name="Jiao W."/>
            <person name="Li J."/>
            <person name="Xun X."/>
            <person name="Sun Y."/>
            <person name="Guo X."/>
            <person name="Huan P."/>
            <person name="Dong B."/>
            <person name="Zhang L."/>
            <person name="Hu X."/>
            <person name="Sun X."/>
            <person name="Wang J."/>
            <person name="Zhao C."/>
            <person name="Wang Y."/>
            <person name="Wang D."/>
            <person name="Huang X."/>
            <person name="Wang R."/>
            <person name="Lv J."/>
            <person name="Li Y."/>
            <person name="Zhang Z."/>
            <person name="Liu B."/>
            <person name="Lu W."/>
            <person name="Hui Y."/>
            <person name="Liang J."/>
            <person name="Zhou Z."/>
            <person name="Hou R."/>
            <person name="Li X."/>
            <person name="Liu Y."/>
            <person name="Li H."/>
            <person name="Ning X."/>
            <person name="Lin Y."/>
            <person name="Zhao L."/>
            <person name="Xing Q."/>
            <person name="Dou J."/>
            <person name="Li Y."/>
            <person name="Mao J."/>
            <person name="Guo H."/>
            <person name="Dou H."/>
            <person name="Li T."/>
            <person name="Mu C."/>
            <person name="Jiang W."/>
            <person name="Fu Q."/>
            <person name="Fu X."/>
            <person name="Miao Y."/>
            <person name="Liu J."/>
            <person name="Yu Q."/>
            <person name="Li R."/>
            <person name="Liao H."/>
            <person name="Li X."/>
            <person name="Kong Y."/>
            <person name="Jiang Z."/>
            <person name="Chourrout D."/>
            <person name="Li R."/>
            <person name="Bao Z."/>
        </authorList>
    </citation>
    <scope>NUCLEOTIDE SEQUENCE [LARGE SCALE GENOMIC DNA]</scope>
    <source>
        <strain evidence="2 3">PY_sf001</strain>
    </source>
</reference>
<feature type="region of interest" description="Disordered" evidence="1">
    <location>
        <begin position="379"/>
        <end position="407"/>
    </location>
</feature>
<protein>
    <submittedName>
        <fullName evidence="2">SUN domain-containing ossification factor</fullName>
    </submittedName>
</protein>
<feature type="compositionally biased region" description="Polar residues" evidence="1">
    <location>
        <begin position="695"/>
        <end position="705"/>
    </location>
</feature>
<feature type="compositionally biased region" description="Polar residues" evidence="1">
    <location>
        <begin position="913"/>
        <end position="929"/>
    </location>
</feature>
<feature type="region of interest" description="Disordered" evidence="1">
    <location>
        <begin position="1"/>
        <end position="27"/>
    </location>
</feature>
<evidence type="ECO:0000256" key="1">
    <source>
        <dbReference type="SAM" id="MobiDB-lite"/>
    </source>
</evidence>
<feature type="region of interest" description="Disordered" evidence="1">
    <location>
        <begin position="228"/>
        <end position="251"/>
    </location>
</feature>
<feature type="region of interest" description="Disordered" evidence="1">
    <location>
        <begin position="691"/>
        <end position="723"/>
    </location>
</feature>
<feature type="compositionally biased region" description="Low complexity" evidence="1">
    <location>
        <begin position="939"/>
        <end position="948"/>
    </location>
</feature>
<feature type="region of interest" description="Disordered" evidence="1">
    <location>
        <begin position="845"/>
        <end position="982"/>
    </location>
</feature>
<keyword evidence="3" id="KW-1185">Reference proteome</keyword>
<dbReference type="Proteomes" id="UP000242188">
    <property type="component" value="Unassembled WGS sequence"/>
</dbReference>
<organism evidence="2 3">
    <name type="scientific">Mizuhopecten yessoensis</name>
    <name type="common">Japanese scallop</name>
    <name type="synonym">Patinopecten yessoensis</name>
    <dbReference type="NCBI Taxonomy" id="6573"/>
    <lineage>
        <taxon>Eukaryota</taxon>
        <taxon>Metazoa</taxon>
        <taxon>Spiralia</taxon>
        <taxon>Lophotrochozoa</taxon>
        <taxon>Mollusca</taxon>
        <taxon>Bivalvia</taxon>
        <taxon>Autobranchia</taxon>
        <taxon>Pteriomorphia</taxon>
        <taxon>Pectinida</taxon>
        <taxon>Pectinoidea</taxon>
        <taxon>Pectinidae</taxon>
        <taxon>Mizuhopecten</taxon>
    </lineage>
</organism>
<feature type="compositionally biased region" description="Polar residues" evidence="1">
    <location>
        <begin position="379"/>
        <end position="390"/>
    </location>
</feature>
<sequence length="982" mass="106630">MVKKVLNVGDKSTKEDLGLNDTVHTNDTETSTVTGALLSDNMTSDGYMLPCVQDLREKDVSKQSSSVDQPNMPIPGDTGTSTKSSTPQGTEERSGAVDDQSASIVTKLEDHEQVPSSQDERPIVTLLDREESDVPLLDLVNKCLTKTPRQKVGSKKKLNSTKRASVFCTYVQILLRNSLPGTCTLKRIPPGVRPDLGGQDIDSHSSERKVSADNSFIIVTKDVLSEASNTTGSNSTQPIPPSQSASSLSVHNNESIDTSVQLDITVDTSSQLSSPTPDKSVVEVVMPTVSVPVATEAAISIEPSKVLPHEEVSVTVNPVTVEKTQSSQVTSQKTLTPGEVTLDPSIVSASAQVDTSQTTPALDSVTLVRSQVEESKPFDTTINQPVGSLDSSENNQNQNAEMEMSSSTTEIVSTKVTMTKDQPNASDNLEIFDNDAEVMSSIVDKLASAILDDPENGHSRIINDTVLAENATQKSSGMPQKDLGLVNVKVPVLSYSKREIALMRLANRINALEMNVTLSIRFLERMSQKFKTKSDEMIKTLNKTDTKLEETALEAKVKGKEQDEHMKNMEIRLRNLTVMMEEMVHSMDTLNQKVTDRQMVWTSVEVFILIVIFMVCLKRGKSTPYIPVSPEVQKLLQIFPSEMDLTALPRRNSFHGTIQHNSAELAMGSLQRYNSETALACKWQDISSFDPGGTTKDSSGISQQKDMPKRKKRKKKGPEVKICDVPSSSDFKDDLALTESHTNFNSAGLLFGASPEETTVCEKLNRTSSQSCKWNFNSDNKLVCQPEVDSAYCKSTYSDTSVNSKGQGSKVRVTCSSNDIQGSVPGGNRFKVKAHSFTNELPVSVISSKPPKCPGVPQGGVKSRRGSPPMTRALADPGGGGGGAAKKKRQNFGHSIPSDNSSQTPAEIETIRPNVNGNHVSTSLCVSQQHRPKKKSHMRASSADLSSSSRDDTTPCVASETRPKQPRGWLGGRGRHTPVFGE</sequence>
<proteinExistence type="predicted"/>
<dbReference type="AlphaFoldDB" id="A0A210QG56"/>